<evidence type="ECO:0000256" key="1">
    <source>
        <dbReference type="ARBA" id="ARBA00022825"/>
    </source>
</evidence>
<dbReference type="SUPFAM" id="SSF55383">
    <property type="entry name" value="Copper amine oxidase, domain N"/>
    <property type="match status" value="1"/>
</dbReference>
<feature type="signal peptide" evidence="2">
    <location>
        <begin position="1"/>
        <end position="21"/>
    </location>
</feature>
<dbReference type="InterPro" id="IPR001940">
    <property type="entry name" value="Peptidase_S1C"/>
</dbReference>
<dbReference type="AlphaFoldDB" id="A0A920CHA7"/>
<proteinExistence type="predicted"/>
<organism evidence="4 5">
    <name type="scientific">Paenibacillus antibioticophila</name>
    <dbReference type="NCBI Taxonomy" id="1274374"/>
    <lineage>
        <taxon>Bacteria</taxon>
        <taxon>Bacillati</taxon>
        <taxon>Bacillota</taxon>
        <taxon>Bacilli</taxon>
        <taxon>Bacillales</taxon>
        <taxon>Paenibacillaceae</taxon>
        <taxon>Paenibacillus</taxon>
    </lineage>
</organism>
<dbReference type="SUPFAM" id="SSF50494">
    <property type="entry name" value="Trypsin-like serine proteases"/>
    <property type="match status" value="1"/>
</dbReference>
<dbReference type="EMBL" id="BORR01000004">
    <property type="protein sequence ID" value="GIO36552.1"/>
    <property type="molecule type" value="Genomic_DNA"/>
</dbReference>
<evidence type="ECO:0000256" key="2">
    <source>
        <dbReference type="SAM" id="SignalP"/>
    </source>
</evidence>
<dbReference type="InterPro" id="IPR009003">
    <property type="entry name" value="Peptidase_S1_PA"/>
</dbReference>
<keyword evidence="1" id="KW-0720">Serine protease</keyword>
<dbReference type="Proteomes" id="UP000681162">
    <property type="component" value="Unassembled WGS sequence"/>
</dbReference>
<keyword evidence="1" id="KW-0378">Hydrolase</keyword>
<reference evidence="4 5" key="1">
    <citation type="submission" date="2021-03" db="EMBL/GenBank/DDBJ databases">
        <title>Antimicrobial resistance genes in bacteria isolated from Japanese honey, and their potential for conferring macrolide and lincosamide resistance in the American foulbrood pathogen Paenibacillus larvae.</title>
        <authorList>
            <person name="Okamoto M."/>
            <person name="Kumagai M."/>
            <person name="Kanamori H."/>
            <person name="Takamatsu D."/>
        </authorList>
    </citation>
    <scope>NUCLEOTIDE SEQUENCE [LARGE SCALE GENOMIC DNA]</scope>
    <source>
        <strain evidence="4 5">J41TS12</strain>
    </source>
</reference>
<sequence length="526" mass="57091">MKRIVSIIIILALFFPSTAMAANKPSSNQMQIFLDGKELIFQNAPLVYEGNTMVPFRSLFEALGVNVNYDSYSKTIRAQKDNTAVNLTIGQNVAFVNSTAAKLSIAPLVIKGATYVPLRFVSQSFDYSITLQGKQIYLTSPSMVSTASPIITPPQNSSTIAVQDLTAEQIGEFSNRVVYIEALDSNGEAYASGSGVIVGSDGEIITNFHVIEGASSARIYFSSTDSVVTPYVTIYDKGRDLALLKIGKTGLPTVSIGDSSKLKLGEAVVAIGSPLGFTNSLSSGVVSTPLRTLDGSSFIQMTTPIDHGSSGGALFNMRGELVGITTAIIDSSANLNFAIPSNDVAGFLRKSRTSQLLTSISSPVGSVASTGSITNSITPQQLETYMDNNYSVMDYKGLTLHFDWFVMLSNDGKTYSIGGTMKDSREWSEWASYQINDHFAMPGMVYFILNELAQDLNLKNTFMGLYLNTYFSFYPTAFPPGSITVEGRGYRLNYGFVYGSIEEDEGRFYYNTQPENSNALESIPIY</sequence>
<accession>A0A920CHA7</accession>
<dbReference type="PANTHER" id="PTHR22939:SF129">
    <property type="entry name" value="SERINE PROTEASE HTRA2, MITOCHONDRIAL"/>
    <property type="match status" value="1"/>
</dbReference>
<dbReference type="GO" id="GO:0004252">
    <property type="term" value="F:serine-type endopeptidase activity"/>
    <property type="evidence" value="ECO:0007669"/>
    <property type="project" value="InterPro"/>
</dbReference>
<keyword evidence="1" id="KW-0645">Protease</keyword>
<dbReference type="PRINTS" id="PR00834">
    <property type="entry name" value="PROTEASES2C"/>
</dbReference>
<dbReference type="Gene3D" id="2.40.10.120">
    <property type="match status" value="1"/>
</dbReference>
<dbReference type="GO" id="GO:0006508">
    <property type="term" value="P:proteolysis"/>
    <property type="evidence" value="ECO:0007669"/>
    <property type="project" value="InterPro"/>
</dbReference>
<dbReference type="Pfam" id="PF13365">
    <property type="entry name" value="Trypsin_2"/>
    <property type="match status" value="1"/>
</dbReference>
<comment type="caution">
    <text evidence="4">The sequence shown here is derived from an EMBL/GenBank/DDBJ whole genome shotgun (WGS) entry which is preliminary data.</text>
</comment>
<evidence type="ECO:0000259" key="3">
    <source>
        <dbReference type="Pfam" id="PF07833"/>
    </source>
</evidence>
<feature type="domain" description="Copper amine oxidase-like N-terminal" evidence="3">
    <location>
        <begin position="34"/>
        <end position="134"/>
    </location>
</feature>
<dbReference type="Pfam" id="PF07833">
    <property type="entry name" value="Cu_amine_oxidN1"/>
    <property type="match status" value="1"/>
</dbReference>
<evidence type="ECO:0000313" key="4">
    <source>
        <dbReference type="EMBL" id="GIO36552.1"/>
    </source>
</evidence>
<dbReference type="Gene3D" id="3.30.457.10">
    <property type="entry name" value="Copper amine oxidase-like, N-terminal domain"/>
    <property type="match status" value="1"/>
</dbReference>
<name>A0A920CHA7_9BACL</name>
<dbReference type="InterPro" id="IPR012854">
    <property type="entry name" value="Cu_amine_oxidase-like_N"/>
</dbReference>
<dbReference type="InterPro" id="IPR036582">
    <property type="entry name" value="Mao_N_sf"/>
</dbReference>
<dbReference type="PANTHER" id="PTHR22939">
    <property type="entry name" value="SERINE PROTEASE FAMILY S1C HTRA-RELATED"/>
    <property type="match status" value="1"/>
</dbReference>
<evidence type="ECO:0000313" key="5">
    <source>
        <dbReference type="Proteomes" id="UP000681162"/>
    </source>
</evidence>
<keyword evidence="5" id="KW-1185">Reference proteome</keyword>
<gene>
    <name evidence="4" type="ORF">J41TS12_14130</name>
</gene>
<keyword evidence="2" id="KW-0732">Signal</keyword>
<protein>
    <recommendedName>
        <fullName evidence="3">Copper amine oxidase-like N-terminal domain-containing protein</fullName>
    </recommendedName>
</protein>
<feature type="chain" id="PRO_5036918807" description="Copper amine oxidase-like N-terminal domain-containing protein" evidence="2">
    <location>
        <begin position="22"/>
        <end position="526"/>
    </location>
</feature>
<dbReference type="RefSeq" id="WP_212938898.1">
    <property type="nucleotide sequence ID" value="NZ_BORR01000004.1"/>
</dbReference>